<sequence>MDSIGPFISFLRDPVKQEQPYPPGVSDECWDRFTFYALRARTLNTWGSEALSIPPAWLLYLAMSRGRPEPFFPFLQELSLTSGDQASRSPSSSRSLLARSLGHSESTSAIREIQRLKQESSN</sequence>
<protein>
    <submittedName>
        <fullName evidence="2">Uncharacterized protein</fullName>
    </submittedName>
</protein>
<dbReference type="AlphaFoldDB" id="A0A4Y7SP41"/>
<name>A0A4Y7SP41_COPMI</name>
<organism evidence="2 3">
    <name type="scientific">Coprinellus micaceus</name>
    <name type="common">Glistening ink-cap mushroom</name>
    <name type="synonym">Coprinus micaceus</name>
    <dbReference type="NCBI Taxonomy" id="71717"/>
    <lineage>
        <taxon>Eukaryota</taxon>
        <taxon>Fungi</taxon>
        <taxon>Dikarya</taxon>
        <taxon>Basidiomycota</taxon>
        <taxon>Agaricomycotina</taxon>
        <taxon>Agaricomycetes</taxon>
        <taxon>Agaricomycetidae</taxon>
        <taxon>Agaricales</taxon>
        <taxon>Agaricineae</taxon>
        <taxon>Psathyrellaceae</taxon>
        <taxon>Coprinellus</taxon>
    </lineage>
</organism>
<evidence type="ECO:0000313" key="2">
    <source>
        <dbReference type="EMBL" id="TEB23542.1"/>
    </source>
</evidence>
<feature type="region of interest" description="Disordered" evidence="1">
    <location>
        <begin position="82"/>
        <end position="108"/>
    </location>
</feature>
<feature type="compositionally biased region" description="Low complexity" evidence="1">
    <location>
        <begin position="86"/>
        <end position="101"/>
    </location>
</feature>
<reference evidence="2 3" key="1">
    <citation type="journal article" date="2019" name="Nat. Ecol. Evol.">
        <title>Megaphylogeny resolves global patterns of mushroom evolution.</title>
        <authorList>
            <person name="Varga T."/>
            <person name="Krizsan K."/>
            <person name="Foldi C."/>
            <person name="Dima B."/>
            <person name="Sanchez-Garcia M."/>
            <person name="Sanchez-Ramirez S."/>
            <person name="Szollosi G.J."/>
            <person name="Szarkandi J.G."/>
            <person name="Papp V."/>
            <person name="Albert L."/>
            <person name="Andreopoulos W."/>
            <person name="Angelini C."/>
            <person name="Antonin V."/>
            <person name="Barry K.W."/>
            <person name="Bougher N.L."/>
            <person name="Buchanan P."/>
            <person name="Buyck B."/>
            <person name="Bense V."/>
            <person name="Catcheside P."/>
            <person name="Chovatia M."/>
            <person name="Cooper J."/>
            <person name="Damon W."/>
            <person name="Desjardin D."/>
            <person name="Finy P."/>
            <person name="Geml J."/>
            <person name="Haridas S."/>
            <person name="Hughes K."/>
            <person name="Justo A."/>
            <person name="Karasinski D."/>
            <person name="Kautmanova I."/>
            <person name="Kiss B."/>
            <person name="Kocsube S."/>
            <person name="Kotiranta H."/>
            <person name="LaButti K.M."/>
            <person name="Lechner B.E."/>
            <person name="Liimatainen K."/>
            <person name="Lipzen A."/>
            <person name="Lukacs Z."/>
            <person name="Mihaltcheva S."/>
            <person name="Morgado L.N."/>
            <person name="Niskanen T."/>
            <person name="Noordeloos M.E."/>
            <person name="Ohm R.A."/>
            <person name="Ortiz-Santana B."/>
            <person name="Ovrebo C."/>
            <person name="Racz N."/>
            <person name="Riley R."/>
            <person name="Savchenko A."/>
            <person name="Shiryaev A."/>
            <person name="Soop K."/>
            <person name="Spirin V."/>
            <person name="Szebenyi C."/>
            <person name="Tomsovsky M."/>
            <person name="Tulloss R.E."/>
            <person name="Uehling J."/>
            <person name="Grigoriev I.V."/>
            <person name="Vagvolgyi C."/>
            <person name="Papp T."/>
            <person name="Martin F.M."/>
            <person name="Miettinen O."/>
            <person name="Hibbett D.S."/>
            <person name="Nagy L.G."/>
        </authorList>
    </citation>
    <scope>NUCLEOTIDE SEQUENCE [LARGE SCALE GENOMIC DNA]</scope>
    <source>
        <strain evidence="2 3">FP101781</strain>
    </source>
</reference>
<dbReference type="Proteomes" id="UP000298030">
    <property type="component" value="Unassembled WGS sequence"/>
</dbReference>
<evidence type="ECO:0000313" key="3">
    <source>
        <dbReference type="Proteomes" id="UP000298030"/>
    </source>
</evidence>
<keyword evidence="3" id="KW-1185">Reference proteome</keyword>
<proteinExistence type="predicted"/>
<dbReference type="EMBL" id="QPFP01000077">
    <property type="protein sequence ID" value="TEB23542.1"/>
    <property type="molecule type" value="Genomic_DNA"/>
</dbReference>
<comment type="caution">
    <text evidence="2">The sequence shown here is derived from an EMBL/GenBank/DDBJ whole genome shotgun (WGS) entry which is preliminary data.</text>
</comment>
<accession>A0A4Y7SP41</accession>
<evidence type="ECO:0000256" key="1">
    <source>
        <dbReference type="SAM" id="MobiDB-lite"/>
    </source>
</evidence>
<gene>
    <name evidence="2" type="ORF">FA13DRAFT_1739994</name>
</gene>